<dbReference type="Proteomes" id="UP000005324">
    <property type="component" value="Unassembled WGS sequence"/>
</dbReference>
<sequence length="203" mass="20623">MTRLLATATILALGAAPIFVTAAAAQPANLRPTRDVTVAYRMSMAGAPPQEMQMAFSPSTGKQRVDMPGNAGWMLIDRQANSATMVMEAQRATMAMPPATVAAMTQEAPPGASFTRKGTATVAGQSCTEWEMVAGQVRGTSCFTDDGVLLRSSGTGANGAAVTMEATQVSYGAVDPAKLTLPSGYTAMPAPGAAPGGAPGARP</sequence>
<name>D5RG73_9PROT</name>
<feature type="chain" id="PRO_5003075926" evidence="1">
    <location>
        <begin position="25"/>
        <end position="203"/>
    </location>
</feature>
<dbReference type="RefSeq" id="WP_007005706.1">
    <property type="nucleotide sequence ID" value="NZ_GG770784.1"/>
</dbReference>
<feature type="signal peptide" evidence="1">
    <location>
        <begin position="1"/>
        <end position="24"/>
    </location>
</feature>
<comment type="caution">
    <text evidence="2">The sequence shown here is derived from an EMBL/GenBank/DDBJ whole genome shotgun (WGS) entry which is preliminary data.</text>
</comment>
<evidence type="ECO:0000313" key="2">
    <source>
        <dbReference type="EMBL" id="EFH13699.1"/>
    </source>
</evidence>
<proteinExistence type="predicted"/>
<keyword evidence="1" id="KW-0732">Signal</keyword>
<protein>
    <submittedName>
        <fullName evidence="2">Uncharacterized protein</fullName>
    </submittedName>
</protein>
<evidence type="ECO:0000313" key="3">
    <source>
        <dbReference type="Proteomes" id="UP000005324"/>
    </source>
</evidence>
<accession>D5RG73</accession>
<organism evidence="2 3">
    <name type="scientific">Pseudoroseomonas cervicalis ATCC 49957</name>
    <dbReference type="NCBI Taxonomy" id="525371"/>
    <lineage>
        <taxon>Bacteria</taxon>
        <taxon>Pseudomonadati</taxon>
        <taxon>Pseudomonadota</taxon>
        <taxon>Alphaproteobacteria</taxon>
        <taxon>Acetobacterales</taxon>
        <taxon>Roseomonadaceae</taxon>
        <taxon>Roseomonas</taxon>
    </lineage>
</organism>
<dbReference type="AlphaFoldDB" id="D5RG73"/>
<dbReference type="EMBL" id="ADVL01000020">
    <property type="protein sequence ID" value="EFH13699.1"/>
    <property type="molecule type" value="Genomic_DNA"/>
</dbReference>
<keyword evidence="3" id="KW-1185">Reference proteome</keyword>
<evidence type="ECO:0000256" key="1">
    <source>
        <dbReference type="SAM" id="SignalP"/>
    </source>
</evidence>
<feature type="non-terminal residue" evidence="2">
    <location>
        <position position="203"/>
    </location>
</feature>
<gene>
    <name evidence="2" type="ORF">HMPREF0731_0082</name>
</gene>
<reference evidence="2 3" key="1">
    <citation type="submission" date="2010-04" db="EMBL/GenBank/DDBJ databases">
        <authorList>
            <person name="Qin X."/>
            <person name="Bachman B."/>
            <person name="Battles P."/>
            <person name="Bell A."/>
            <person name="Bess C."/>
            <person name="Bickham C."/>
            <person name="Chaboub L."/>
            <person name="Chen D."/>
            <person name="Coyle M."/>
            <person name="Deiros D.R."/>
            <person name="Dinh H."/>
            <person name="Forbes L."/>
            <person name="Fowler G."/>
            <person name="Francisco L."/>
            <person name="Fu Q."/>
            <person name="Gubbala S."/>
            <person name="Hale W."/>
            <person name="Han Y."/>
            <person name="Hemphill L."/>
            <person name="Highlander S.K."/>
            <person name="Hirani K."/>
            <person name="Hogues M."/>
            <person name="Jackson L."/>
            <person name="Jakkamsetti A."/>
            <person name="Javaid M."/>
            <person name="Jiang H."/>
            <person name="Korchina V."/>
            <person name="Kovar C."/>
            <person name="Lara F."/>
            <person name="Lee S."/>
            <person name="Mata R."/>
            <person name="Mathew T."/>
            <person name="Moen C."/>
            <person name="Morales K."/>
            <person name="Munidasa M."/>
            <person name="Nazareth L."/>
            <person name="Ngo R."/>
            <person name="Nguyen L."/>
            <person name="Okwuonu G."/>
            <person name="Ongeri F."/>
            <person name="Patil S."/>
            <person name="Petrosino J."/>
            <person name="Pham C."/>
            <person name="Pham P."/>
            <person name="Pu L.-L."/>
            <person name="Puazo M."/>
            <person name="Raj R."/>
            <person name="Reid J."/>
            <person name="Rouhana J."/>
            <person name="Saada N."/>
            <person name="Shang Y."/>
            <person name="Simmons D."/>
            <person name="Thornton R."/>
            <person name="Warren J."/>
            <person name="Weissenberger G."/>
            <person name="Zhang J."/>
            <person name="Zhang L."/>
            <person name="Zhou C."/>
            <person name="Zhu D."/>
            <person name="Muzny D."/>
            <person name="Worley K."/>
            <person name="Gibbs R."/>
        </authorList>
    </citation>
    <scope>NUCLEOTIDE SEQUENCE [LARGE SCALE GENOMIC DNA]</scope>
    <source>
        <strain evidence="2 3">ATCC 49957</strain>
    </source>
</reference>
<dbReference type="HOGENOM" id="CLU_1458276_0_0_5"/>